<comment type="caution">
    <text evidence="1">The sequence shown here is derived from an EMBL/GenBank/DDBJ whole genome shotgun (WGS) entry which is preliminary data.</text>
</comment>
<sequence>MAKFEDDKAATACRRPLVIARYPRSSCPLSARTGR</sequence>
<accession>A0A7W8SAW8</accession>
<organism evidence="1 2">
    <name type="scientific">Cellulomonas hominis</name>
    <dbReference type="NCBI Taxonomy" id="156981"/>
    <lineage>
        <taxon>Bacteria</taxon>
        <taxon>Bacillati</taxon>
        <taxon>Actinomycetota</taxon>
        <taxon>Actinomycetes</taxon>
        <taxon>Micrococcales</taxon>
        <taxon>Cellulomonadaceae</taxon>
        <taxon>Cellulomonas</taxon>
    </lineage>
</organism>
<dbReference type="Proteomes" id="UP000564629">
    <property type="component" value="Unassembled WGS sequence"/>
</dbReference>
<name>A0A7W8SAW8_9CELL</name>
<dbReference type="AlphaFoldDB" id="A0A7W8SAW8"/>
<dbReference type="EMBL" id="JACHDN010000001">
    <property type="protein sequence ID" value="MBB5471728.1"/>
    <property type="molecule type" value="Genomic_DNA"/>
</dbReference>
<evidence type="ECO:0000313" key="1">
    <source>
        <dbReference type="EMBL" id="MBB5471728.1"/>
    </source>
</evidence>
<reference evidence="1 2" key="1">
    <citation type="submission" date="2020-08" db="EMBL/GenBank/DDBJ databases">
        <title>Sequencing the genomes of 1000 actinobacteria strains.</title>
        <authorList>
            <person name="Klenk H.-P."/>
        </authorList>
    </citation>
    <scope>NUCLEOTIDE SEQUENCE [LARGE SCALE GENOMIC DNA]</scope>
    <source>
        <strain evidence="1 2">DSM 9581</strain>
    </source>
</reference>
<proteinExistence type="predicted"/>
<evidence type="ECO:0000313" key="2">
    <source>
        <dbReference type="Proteomes" id="UP000564629"/>
    </source>
</evidence>
<gene>
    <name evidence="1" type="ORF">HNR08_000464</name>
</gene>
<protein>
    <submittedName>
        <fullName evidence="1">Uncharacterized protein</fullName>
    </submittedName>
</protein>